<accession>A0A0E9U4A3</accession>
<evidence type="ECO:0000313" key="1">
    <source>
        <dbReference type="EMBL" id="JAH60656.1"/>
    </source>
</evidence>
<organism evidence="1">
    <name type="scientific">Anguilla anguilla</name>
    <name type="common">European freshwater eel</name>
    <name type="synonym">Muraena anguilla</name>
    <dbReference type="NCBI Taxonomy" id="7936"/>
    <lineage>
        <taxon>Eukaryota</taxon>
        <taxon>Metazoa</taxon>
        <taxon>Chordata</taxon>
        <taxon>Craniata</taxon>
        <taxon>Vertebrata</taxon>
        <taxon>Euteleostomi</taxon>
        <taxon>Actinopterygii</taxon>
        <taxon>Neopterygii</taxon>
        <taxon>Teleostei</taxon>
        <taxon>Anguilliformes</taxon>
        <taxon>Anguillidae</taxon>
        <taxon>Anguilla</taxon>
    </lineage>
</organism>
<sequence>MDYNSDYDLFFVDKLCKMCLPACRSLCFTLKIILSVPFLVYSFSCSCC</sequence>
<protein>
    <submittedName>
        <fullName evidence="1">Uncharacterized protein</fullName>
    </submittedName>
</protein>
<dbReference type="EMBL" id="GBXM01047921">
    <property type="protein sequence ID" value="JAH60656.1"/>
    <property type="molecule type" value="Transcribed_RNA"/>
</dbReference>
<reference evidence="1" key="1">
    <citation type="submission" date="2014-11" db="EMBL/GenBank/DDBJ databases">
        <authorList>
            <person name="Amaro Gonzalez C."/>
        </authorList>
    </citation>
    <scope>NUCLEOTIDE SEQUENCE</scope>
</reference>
<proteinExistence type="predicted"/>
<reference evidence="1" key="2">
    <citation type="journal article" date="2015" name="Fish Shellfish Immunol.">
        <title>Early steps in the European eel (Anguilla anguilla)-Vibrio vulnificus interaction in the gills: Role of the RtxA13 toxin.</title>
        <authorList>
            <person name="Callol A."/>
            <person name="Pajuelo D."/>
            <person name="Ebbesson L."/>
            <person name="Teles M."/>
            <person name="MacKenzie S."/>
            <person name="Amaro C."/>
        </authorList>
    </citation>
    <scope>NUCLEOTIDE SEQUENCE</scope>
</reference>
<dbReference type="AlphaFoldDB" id="A0A0E9U4A3"/>
<name>A0A0E9U4A3_ANGAN</name>